<dbReference type="PANTHER" id="PTHR47186:SF13">
    <property type="entry name" value="DISEASE RESISTANCE PROTEIN RGA3"/>
    <property type="match status" value="1"/>
</dbReference>
<accession>A0A2Z6MJT8</accession>
<dbReference type="InterPro" id="IPR056789">
    <property type="entry name" value="LRR_R13L1-DRL21"/>
</dbReference>
<evidence type="ECO:0000259" key="1">
    <source>
        <dbReference type="Pfam" id="PF25019"/>
    </source>
</evidence>
<organism evidence="2 3">
    <name type="scientific">Trifolium subterraneum</name>
    <name type="common">Subterranean clover</name>
    <dbReference type="NCBI Taxonomy" id="3900"/>
    <lineage>
        <taxon>Eukaryota</taxon>
        <taxon>Viridiplantae</taxon>
        <taxon>Streptophyta</taxon>
        <taxon>Embryophyta</taxon>
        <taxon>Tracheophyta</taxon>
        <taxon>Spermatophyta</taxon>
        <taxon>Magnoliopsida</taxon>
        <taxon>eudicotyledons</taxon>
        <taxon>Gunneridae</taxon>
        <taxon>Pentapetalae</taxon>
        <taxon>rosids</taxon>
        <taxon>fabids</taxon>
        <taxon>Fabales</taxon>
        <taxon>Fabaceae</taxon>
        <taxon>Papilionoideae</taxon>
        <taxon>50 kb inversion clade</taxon>
        <taxon>NPAAA clade</taxon>
        <taxon>Hologalegina</taxon>
        <taxon>IRL clade</taxon>
        <taxon>Trifolieae</taxon>
        <taxon>Trifolium</taxon>
    </lineage>
</organism>
<dbReference type="OrthoDB" id="1421913at2759"/>
<dbReference type="EMBL" id="DF973471">
    <property type="protein sequence ID" value="GAU31921.1"/>
    <property type="molecule type" value="Genomic_DNA"/>
</dbReference>
<dbReference type="InterPro" id="IPR032675">
    <property type="entry name" value="LRR_dom_sf"/>
</dbReference>
<dbReference type="AlphaFoldDB" id="A0A2Z6MJT8"/>
<evidence type="ECO:0000313" key="3">
    <source>
        <dbReference type="Proteomes" id="UP000242715"/>
    </source>
</evidence>
<reference evidence="3" key="1">
    <citation type="journal article" date="2017" name="Front. Plant Sci.">
        <title>Climate Clever Clovers: New Paradigm to Reduce the Environmental Footprint of Ruminants by Breeding Low Methanogenic Forages Utilizing Haplotype Variation.</title>
        <authorList>
            <person name="Kaur P."/>
            <person name="Appels R."/>
            <person name="Bayer P.E."/>
            <person name="Keeble-Gagnere G."/>
            <person name="Wang J."/>
            <person name="Hirakawa H."/>
            <person name="Shirasawa K."/>
            <person name="Vercoe P."/>
            <person name="Stefanova K."/>
            <person name="Durmic Z."/>
            <person name="Nichols P."/>
            <person name="Revell C."/>
            <person name="Isobe S.N."/>
            <person name="Edwards D."/>
            <person name="Erskine W."/>
        </authorList>
    </citation>
    <scope>NUCLEOTIDE SEQUENCE [LARGE SCALE GENOMIC DNA]</scope>
    <source>
        <strain evidence="3">cv. Daliak</strain>
    </source>
</reference>
<proteinExistence type="predicted"/>
<protein>
    <recommendedName>
        <fullName evidence="1">R13L1/DRL21-like LRR repeat region domain-containing protein</fullName>
    </recommendedName>
</protein>
<dbReference type="SUPFAM" id="SSF52058">
    <property type="entry name" value="L domain-like"/>
    <property type="match status" value="1"/>
</dbReference>
<feature type="domain" description="R13L1/DRL21-like LRR repeat region" evidence="1">
    <location>
        <begin position="23"/>
        <end position="135"/>
    </location>
</feature>
<evidence type="ECO:0000313" key="2">
    <source>
        <dbReference type="EMBL" id="GAU31921.1"/>
    </source>
</evidence>
<sequence length="366" mass="41752">MTNLQTLTKFVLDTTSKDSAKTSELSRLNNLRGELEIKGLECLRHCPTEAKHINLMGKPHIHKLSLSWKEHIVGDVNELEKDDIILHDIVLHSNIKVLVISRFGGVTLSSLVNLFLNLAQLDLYNCRRLQYLELAPLHVKRISMYSLPSLEWIVNDNNNGDNSSTFCASLTEIDLTKLHNLKGWCRCSEEEMSKGCCHQFKSLENLSIYECRNLISIPRHIDIKKITLVAVTAKILQQAITHSKVEFLHVKDILNFKSISGILQHLTKVCELNVKNCMDFDPCNDEDGCYSMKWKELTNLKVLTFEGIPKMKYLPEGLQYITTLQTLRIERCVNLISLPEWVTSLQVLDIKRCPMVAALPVAVEDQ</sequence>
<name>A0A2Z6MJT8_TRISU</name>
<dbReference type="Pfam" id="PF25019">
    <property type="entry name" value="LRR_R13L1-DRL21"/>
    <property type="match status" value="1"/>
</dbReference>
<gene>
    <name evidence="2" type="ORF">TSUD_271060</name>
</gene>
<dbReference type="Gene3D" id="3.80.10.10">
    <property type="entry name" value="Ribonuclease Inhibitor"/>
    <property type="match status" value="2"/>
</dbReference>
<keyword evidence="3" id="KW-1185">Reference proteome</keyword>
<dbReference type="Proteomes" id="UP000242715">
    <property type="component" value="Unassembled WGS sequence"/>
</dbReference>
<dbReference type="PANTHER" id="PTHR47186">
    <property type="entry name" value="LEUCINE-RICH REPEAT-CONTAINING PROTEIN 57"/>
    <property type="match status" value="1"/>
</dbReference>